<dbReference type="Pfam" id="PF13586">
    <property type="entry name" value="DDE_Tnp_1_2"/>
    <property type="match status" value="1"/>
</dbReference>
<evidence type="ECO:0000313" key="4">
    <source>
        <dbReference type="Proteomes" id="UP001501588"/>
    </source>
</evidence>
<reference evidence="3 4" key="1">
    <citation type="journal article" date="2019" name="Int. J. Syst. Evol. Microbiol.">
        <title>The Global Catalogue of Microorganisms (GCM) 10K type strain sequencing project: providing services to taxonomists for standard genome sequencing and annotation.</title>
        <authorList>
            <consortium name="The Broad Institute Genomics Platform"/>
            <consortium name="The Broad Institute Genome Sequencing Center for Infectious Disease"/>
            <person name="Wu L."/>
            <person name="Ma J."/>
        </authorList>
    </citation>
    <scope>NUCLEOTIDE SEQUENCE [LARGE SCALE GENOMIC DNA]</scope>
    <source>
        <strain evidence="3 4">JCM 9933</strain>
    </source>
</reference>
<keyword evidence="4" id="KW-1185">Reference proteome</keyword>
<evidence type="ECO:0000256" key="1">
    <source>
        <dbReference type="SAM" id="MobiDB-lite"/>
    </source>
</evidence>
<dbReference type="PANTHER" id="PTHR30007">
    <property type="entry name" value="PHP DOMAIN PROTEIN"/>
    <property type="match status" value="1"/>
</dbReference>
<dbReference type="RefSeq" id="WP_343895962.1">
    <property type="nucleotide sequence ID" value="NZ_BAAAFZ010000041.1"/>
</dbReference>
<dbReference type="Proteomes" id="UP001501588">
    <property type="component" value="Unassembled WGS sequence"/>
</dbReference>
<gene>
    <name evidence="3" type="ORF">GCM10009416_28180</name>
</gene>
<accession>A0ABN1FCK1</accession>
<sequence length="113" mass="13143">MLAPAPDAVPPVRGGERGRPRRRPGKPHADKGYDHRRCRRECRARGVRPRIARRGVESSQRLGRHRWVVERTLARLGRSRRLTVRYERRADIHLAFTTLGCALVCLNQVRRFC</sequence>
<name>A0ABN1FCK1_9PROT</name>
<protein>
    <recommendedName>
        <fullName evidence="2">Transposase DDE domain-containing protein</fullName>
    </recommendedName>
</protein>
<dbReference type="PANTHER" id="PTHR30007:SF1">
    <property type="entry name" value="BLR1914 PROTEIN"/>
    <property type="match status" value="1"/>
</dbReference>
<feature type="region of interest" description="Disordered" evidence="1">
    <location>
        <begin position="1"/>
        <end position="35"/>
    </location>
</feature>
<feature type="domain" description="Transposase DDE" evidence="2">
    <location>
        <begin position="28"/>
        <end position="105"/>
    </location>
</feature>
<proteinExistence type="predicted"/>
<evidence type="ECO:0000313" key="3">
    <source>
        <dbReference type="EMBL" id="GAA0588043.1"/>
    </source>
</evidence>
<comment type="caution">
    <text evidence="3">The sequence shown here is derived from an EMBL/GenBank/DDBJ whole genome shotgun (WGS) entry which is preliminary data.</text>
</comment>
<organism evidence="3 4">
    <name type="scientific">Craurococcus roseus</name>
    <dbReference type="NCBI Taxonomy" id="77585"/>
    <lineage>
        <taxon>Bacteria</taxon>
        <taxon>Pseudomonadati</taxon>
        <taxon>Pseudomonadota</taxon>
        <taxon>Alphaproteobacteria</taxon>
        <taxon>Acetobacterales</taxon>
        <taxon>Acetobacteraceae</taxon>
        <taxon>Craurococcus</taxon>
    </lineage>
</organism>
<dbReference type="EMBL" id="BAAAFZ010000041">
    <property type="protein sequence ID" value="GAA0588043.1"/>
    <property type="molecule type" value="Genomic_DNA"/>
</dbReference>
<evidence type="ECO:0000259" key="2">
    <source>
        <dbReference type="Pfam" id="PF13586"/>
    </source>
</evidence>
<dbReference type="InterPro" id="IPR025668">
    <property type="entry name" value="Tnp_DDE_dom"/>
</dbReference>